<protein>
    <submittedName>
        <fullName evidence="1">Uncharacterized protein</fullName>
    </submittedName>
</protein>
<reference evidence="2" key="1">
    <citation type="submission" date="2020-04" db="EMBL/GenBank/DDBJ databases">
        <authorList>
            <person name="Kittiwongwattana C."/>
        </authorList>
    </citation>
    <scope>NUCLEOTIDE SEQUENCE [LARGE SCALE GENOMIC DNA]</scope>
    <source>
        <strain evidence="2">1303</strain>
    </source>
</reference>
<organism evidence="1 2">
    <name type="scientific">Chitinophaga oryzae</name>
    <dbReference type="NCBI Taxonomy" id="2725414"/>
    <lineage>
        <taxon>Bacteria</taxon>
        <taxon>Pseudomonadati</taxon>
        <taxon>Bacteroidota</taxon>
        <taxon>Chitinophagia</taxon>
        <taxon>Chitinophagales</taxon>
        <taxon>Chitinophagaceae</taxon>
        <taxon>Chitinophaga</taxon>
    </lineage>
</organism>
<accession>A0ABX6LHK9</accession>
<evidence type="ECO:0000313" key="2">
    <source>
        <dbReference type="Proteomes" id="UP000503144"/>
    </source>
</evidence>
<dbReference type="Proteomes" id="UP000503144">
    <property type="component" value="Chromosome"/>
</dbReference>
<name>A0ABX6LHK9_9BACT</name>
<dbReference type="EMBL" id="CP051204">
    <property type="protein sequence ID" value="QJB38348.1"/>
    <property type="molecule type" value="Genomic_DNA"/>
</dbReference>
<keyword evidence="2" id="KW-1185">Reference proteome</keyword>
<proteinExistence type="predicted"/>
<sequence length="198" mass="22995">MYRFLLWIPILVLLGTGYTYGQAGAFKVKGSIDTASVKAGRYLDRAKMCSVQEFVKMYIAVGDTVRSRKWGYTHLEKLYQDATFAYYGQVKSGGLLMTFFKVPASDLSGLDYKTLDYQMLTKKFMEEIFPADDRKLLGRKKGLNNCWTANEVFDFIYHPDKKQLEVAYHWTVDCNYRSKKIRKHYTALYDPASKQFVK</sequence>
<dbReference type="RefSeq" id="WP_168860600.1">
    <property type="nucleotide sequence ID" value="NZ_CP051204.2"/>
</dbReference>
<evidence type="ECO:0000313" key="1">
    <source>
        <dbReference type="EMBL" id="QJB38348.1"/>
    </source>
</evidence>
<reference evidence="1 2" key="2">
    <citation type="submission" date="2020-09" db="EMBL/GenBank/DDBJ databases">
        <authorList>
            <person name="Kittiwongwattana C."/>
        </authorList>
    </citation>
    <scope>NUCLEOTIDE SEQUENCE [LARGE SCALE GENOMIC DNA]</scope>
    <source>
        <strain evidence="1 2">1303</strain>
    </source>
</reference>
<gene>
    <name evidence="1" type="ORF">HF324_10925</name>
</gene>